<dbReference type="STRING" id="283909.R7TA02"/>
<evidence type="ECO:0000256" key="2">
    <source>
        <dbReference type="ARBA" id="ARBA00022475"/>
    </source>
</evidence>
<dbReference type="PROSITE" id="PS50262">
    <property type="entry name" value="G_PROTEIN_RECEP_F1_2"/>
    <property type="match status" value="1"/>
</dbReference>
<feature type="compositionally biased region" description="Basic and acidic residues" evidence="10">
    <location>
        <begin position="402"/>
        <end position="417"/>
    </location>
</feature>
<dbReference type="Gene3D" id="1.20.1070.10">
    <property type="entry name" value="Rhodopsin 7-helix transmembrane proteins"/>
    <property type="match status" value="1"/>
</dbReference>
<comment type="subcellular location">
    <subcellularLocation>
        <location evidence="1">Cell membrane</location>
        <topology evidence="1">Multi-pass membrane protein</topology>
    </subcellularLocation>
</comment>
<dbReference type="InterPro" id="IPR000276">
    <property type="entry name" value="GPCR_Rhodpsn"/>
</dbReference>
<dbReference type="InterPro" id="IPR017452">
    <property type="entry name" value="GPCR_Rhodpsn_7TM"/>
</dbReference>
<protein>
    <recommendedName>
        <fullName evidence="12">G-protein coupled receptors family 1 profile domain-containing protein</fullName>
    </recommendedName>
</protein>
<evidence type="ECO:0000256" key="11">
    <source>
        <dbReference type="SAM" id="Phobius"/>
    </source>
</evidence>
<keyword evidence="15" id="KW-1185">Reference proteome</keyword>
<dbReference type="PANTHER" id="PTHR24246">
    <property type="entry name" value="OLFACTORY RECEPTOR AND ADENOSINE RECEPTOR"/>
    <property type="match status" value="1"/>
</dbReference>
<evidence type="ECO:0000256" key="3">
    <source>
        <dbReference type="ARBA" id="ARBA00022692"/>
    </source>
</evidence>
<dbReference type="HOGENOM" id="CLU_642899_0_0_1"/>
<organism evidence="13">
    <name type="scientific">Capitella teleta</name>
    <name type="common">Polychaete worm</name>
    <dbReference type="NCBI Taxonomy" id="283909"/>
    <lineage>
        <taxon>Eukaryota</taxon>
        <taxon>Metazoa</taxon>
        <taxon>Spiralia</taxon>
        <taxon>Lophotrochozoa</taxon>
        <taxon>Annelida</taxon>
        <taxon>Polychaeta</taxon>
        <taxon>Sedentaria</taxon>
        <taxon>Scolecida</taxon>
        <taxon>Capitellidae</taxon>
        <taxon>Capitella</taxon>
    </lineage>
</organism>
<dbReference type="SUPFAM" id="SSF81321">
    <property type="entry name" value="Family A G protein-coupled receptor-like"/>
    <property type="match status" value="1"/>
</dbReference>
<keyword evidence="4 11" id="KW-1133">Transmembrane helix</keyword>
<dbReference type="CDD" id="cd00637">
    <property type="entry name" value="7tm_classA_rhodopsin-like"/>
    <property type="match status" value="1"/>
</dbReference>
<evidence type="ECO:0000256" key="9">
    <source>
        <dbReference type="ARBA" id="ARBA00023224"/>
    </source>
</evidence>
<reference evidence="14" key="3">
    <citation type="submission" date="2015-06" db="UniProtKB">
        <authorList>
            <consortium name="EnsemblMetazoa"/>
        </authorList>
    </citation>
    <scope>IDENTIFICATION</scope>
</reference>
<dbReference type="AlphaFoldDB" id="R7TA02"/>
<evidence type="ECO:0000256" key="1">
    <source>
        <dbReference type="ARBA" id="ARBA00004651"/>
    </source>
</evidence>
<feature type="transmembrane region" description="Helical" evidence="11">
    <location>
        <begin position="188"/>
        <end position="216"/>
    </location>
</feature>
<feature type="transmembrane region" description="Helical" evidence="11">
    <location>
        <begin position="237"/>
        <end position="256"/>
    </location>
</feature>
<keyword evidence="3 11" id="KW-0812">Transmembrane</keyword>
<sequence>MESGELSINTTEPYSLPQAGYKASEAYTVIMDIIYCTLAVLNTPLNSSVIYLIMKQKKMNPSHMFILSLSVSNLLVVLPVLLFPIRMHVPLTWTLVQVQIVLSTWPAFAATQSAMLTILSIAIDRLLAVARPLTYRRTMTSRLALTMTSLTWTYALVATGVAVIYYGTTAPHDVITSQSLTISQWIPVGFWLTFTFVIYGCVMATVVIYIIIFVILKRSTMEQSSARTKKITRTTGLMVAMVIVTWLPLHVFGYVVTCCPHYYEPVYYSLHALLMTNTIANPIIFLRQNKSSSSSLFPIHSYQLQRHNMDKEVIFELFRVRCMNNIMHSLDQSLKDEQAMFKKAVAYVQSSNFASKSVYDRRLALACIHQYFVGSETSIALTDADALKGILLDLKENCQGVAREDEERKTKEKRDPQNRNSTNTFHT</sequence>
<dbReference type="GO" id="GO:0005886">
    <property type="term" value="C:plasma membrane"/>
    <property type="evidence" value="ECO:0007669"/>
    <property type="project" value="UniProtKB-SubCell"/>
</dbReference>
<dbReference type="PRINTS" id="PR00237">
    <property type="entry name" value="GPCRRHODOPSN"/>
</dbReference>
<dbReference type="EMBL" id="AMQN01015489">
    <property type="status" value="NOT_ANNOTATED_CDS"/>
    <property type="molecule type" value="Genomic_DNA"/>
</dbReference>
<feature type="transmembrane region" description="Helical" evidence="11">
    <location>
        <begin position="105"/>
        <end position="123"/>
    </location>
</feature>
<keyword evidence="5" id="KW-0297">G-protein coupled receptor</keyword>
<name>R7TA02_CAPTE</name>
<evidence type="ECO:0000313" key="13">
    <source>
        <dbReference type="EMBL" id="ELT88210.1"/>
    </source>
</evidence>
<feature type="compositionally biased region" description="Polar residues" evidence="10">
    <location>
        <begin position="418"/>
        <end position="427"/>
    </location>
</feature>
<feature type="domain" description="G-protein coupled receptors family 1 profile" evidence="12">
    <location>
        <begin position="45"/>
        <end position="285"/>
    </location>
</feature>
<evidence type="ECO:0000313" key="14">
    <source>
        <dbReference type="EnsemblMetazoa" id="CapteP186436"/>
    </source>
</evidence>
<feature type="transmembrane region" description="Helical" evidence="11">
    <location>
        <begin position="143"/>
        <end position="168"/>
    </location>
</feature>
<feature type="region of interest" description="Disordered" evidence="10">
    <location>
        <begin position="402"/>
        <end position="427"/>
    </location>
</feature>
<evidence type="ECO:0000256" key="6">
    <source>
        <dbReference type="ARBA" id="ARBA00023136"/>
    </source>
</evidence>
<evidence type="ECO:0000256" key="7">
    <source>
        <dbReference type="ARBA" id="ARBA00023170"/>
    </source>
</evidence>
<evidence type="ECO:0000256" key="8">
    <source>
        <dbReference type="ARBA" id="ARBA00023180"/>
    </source>
</evidence>
<dbReference type="EMBL" id="KB311947">
    <property type="protein sequence ID" value="ELT88210.1"/>
    <property type="molecule type" value="Genomic_DNA"/>
</dbReference>
<dbReference type="Pfam" id="PF00001">
    <property type="entry name" value="7tm_1"/>
    <property type="match status" value="1"/>
</dbReference>
<keyword evidence="9" id="KW-0807">Transducer</keyword>
<keyword evidence="6 11" id="KW-0472">Membrane</keyword>
<reference evidence="13 15" key="2">
    <citation type="journal article" date="2013" name="Nature">
        <title>Insights into bilaterian evolution from three spiralian genomes.</title>
        <authorList>
            <person name="Simakov O."/>
            <person name="Marletaz F."/>
            <person name="Cho S.J."/>
            <person name="Edsinger-Gonzales E."/>
            <person name="Havlak P."/>
            <person name="Hellsten U."/>
            <person name="Kuo D.H."/>
            <person name="Larsson T."/>
            <person name="Lv J."/>
            <person name="Arendt D."/>
            <person name="Savage R."/>
            <person name="Osoegawa K."/>
            <person name="de Jong P."/>
            <person name="Grimwood J."/>
            <person name="Chapman J.A."/>
            <person name="Shapiro H."/>
            <person name="Aerts A."/>
            <person name="Otillar R.P."/>
            <person name="Terry A.Y."/>
            <person name="Boore J.L."/>
            <person name="Grigoriev I.V."/>
            <person name="Lindberg D.R."/>
            <person name="Seaver E.C."/>
            <person name="Weisblat D.A."/>
            <person name="Putnam N.H."/>
            <person name="Rokhsar D.S."/>
        </authorList>
    </citation>
    <scope>NUCLEOTIDE SEQUENCE</scope>
    <source>
        <strain evidence="13 15">I ESC-2004</strain>
    </source>
</reference>
<feature type="transmembrane region" description="Helical" evidence="11">
    <location>
        <begin position="26"/>
        <end position="53"/>
    </location>
</feature>
<feature type="transmembrane region" description="Helical" evidence="11">
    <location>
        <begin position="268"/>
        <end position="286"/>
    </location>
</feature>
<dbReference type="Proteomes" id="UP000014760">
    <property type="component" value="Unassembled WGS sequence"/>
</dbReference>
<dbReference type="PANTHER" id="PTHR24246:SF27">
    <property type="entry name" value="ADENOSINE RECEPTOR, ISOFORM A"/>
    <property type="match status" value="1"/>
</dbReference>
<keyword evidence="8" id="KW-0325">Glycoprotein</keyword>
<proteinExistence type="predicted"/>
<evidence type="ECO:0000256" key="5">
    <source>
        <dbReference type="ARBA" id="ARBA00023040"/>
    </source>
</evidence>
<accession>R7TA02</accession>
<evidence type="ECO:0000313" key="15">
    <source>
        <dbReference type="Proteomes" id="UP000014760"/>
    </source>
</evidence>
<evidence type="ECO:0000256" key="10">
    <source>
        <dbReference type="SAM" id="MobiDB-lite"/>
    </source>
</evidence>
<evidence type="ECO:0000256" key="4">
    <source>
        <dbReference type="ARBA" id="ARBA00022989"/>
    </source>
</evidence>
<dbReference type="EnsemblMetazoa" id="CapteT186436">
    <property type="protein sequence ID" value="CapteP186436"/>
    <property type="gene ID" value="CapteG186436"/>
</dbReference>
<keyword evidence="7" id="KW-0675">Receptor</keyword>
<reference evidence="15" key="1">
    <citation type="submission" date="2012-12" db="EMBL/GenBank/DDBJ databases">
        <authorList>
            <person name="Hellsten U."/>
            <person name="Grimwood J."/>
            <person name="Chapman J.A."/>
            <person name="Shapiro H."/>
            <person name="Aerts A."/>
            <person name="Otillar R.P."/>
            <person name="Terry A.Y."/>
            <person name="Boore J.L."/>
            <person name="Simakov O."/>
            <person name="Marletaz F."/>
            <person name="Cho S.-J."/>
            <person name="Edsinger-Gonzales E."/>
            <person name="Havlak P."/>
            <person name="Kuo D.-H."/>
            <person name="Larsson T."/>
            <person name="Lv J."/>
            <person name="Arendt D."/>
            <person name="Savage R."/>
            <person name="Osoegawa K."/>
            <person name="de Jong P."/>
            <person name="Lindberg D.R."/>
            <person name="Seaver E.C."/>
            <person name="Weisblat D.A."/>
            <person name="Putnam N.H."/>
            <person name="Grigoriev I.V."/>
            <person name="Rokhsar D.S."/>
        </authorList>
    </citation>
    <scope>NUCLEOTIDE SEQUENCE</scope>
    <source>
        <strain evidence="15">I ESC-2004</strain>
    </source>
</reference>
<gene>
    <name evidence="13" type="ORF">CAPTEDRAFT_186436</name>
</gene>
<dbReference type="SMART" id="SM01381">
    <property type="entry name" value="7TM_GPCR_Srsx"/>
    <property type="match status" value="1"/>
</dbReference>
<dbReference type="GO" id="GO:0004930">
    <property type="term" value="F:G protein-coupled receptor activity"/>
    <property type="evidence" value="ECO:0007669"/>
    <property type="project" value="UniProtKB-KW"/>
</dbReference>
<evidence type="ECO:0000259" key="12">
    <source>
        <dbReference type="PROSITE" id="PS50262"/>
    </source>
</evidence>
<dbReference type="OrthoDB" id="9975554at2759"/>
<keyword evidence="2" id="KW-1003">Cell membrane</keyword>
<feature type="transmembrane region" description="Helical" evidence="11">
    <location>
        <begin position="65"/>
        <end position="85"/>
    </location>
</feature>